<dbReference type="Proteomes" id="UP000547510">
    <property type="component" value="Unassembled WGS sequence"/>
</dbReference>
<sequence>MDQPTPPEPTPEASPPVPAPEPAAATPPQPTPPQPTPEAPQEAAETPRTPESTPVAEVEVEVETPPQDSAEPAPEPVPATTSEPVPPTTAESPWQYSSQPVPVVTVQLPWQQAAETPPGSGFGAPHEAPPVVERVVDPPAAALANASLLGAGYLMLGRRQAAIVTGFITLVLLVVLASFVRSLWLEVVVVLWWAAVIAHGWRLAGGRGRTPGPHARRQRLIALATTVPVLLAVGFLRFDAAGIEQDAADARSAGDCPQAVAAVDRLWFGHRLANAPLTVRGEDTVLACKRLDAAAGELRTALTGDLKALETGFADLSAVLVELPGYEKVVERVLDGFLAGLPTRDACDTRDLTEWLRERGSKGNALDRATEVVPRVAPAAIVQCADSLMASTAFTEARERYQELLDQYPTHELAPKAKEGVQKATWAIELANVRSLLATPSTDKPKYCDAPAPYSAAAPYGAQSPNRMWLAGTNEHTKRLPGDWLVNDVANATLVVCAGAVAHGSVAETCTYLFSGILSGEKDVTFHRIAIPVRVYEVKTGRLITDTTLEINGESCPTVVNYTTYNRLDTGPASDMYVTASEADVHAAFNPLINP</sequence>
<accession>A0A841CJF4</accession>
<name>A0A841CJF4_9PSEU</name>
<organism evidence="3 4">
    <name type="scientific">Saccharothrix tamanrassetensis</name>
    <dbReference type="NCBI Taxonomy" id="1051531"/>
    <lineage>
        <taxon>Bacteria</taxon>
        <taxon>Bacillati</taxon>
        <taxon>Actinomycetota</taxon>
        <taxon>Actinomycetes</taxon>
        <taxon>Pseudonocardiales</taxon>
        <taxon>Pseudonocardiaceae</taxon>
        <taxon>Saccharothrix</taxon>
    </lineage>
</organism>
<feature type="transmembrane region" description="Helical" evidence="2">
    <location>
        <begin position="161"/>
        <end position="184"/>
    </location>
</feature>
<protein>
    <submittedName>
        <fullName evidence="3">Uncharacterized protein</fullName>
    </submittedName>
</protein>
<feature type="compositionally biased region" description="Low complexity" evidence="1">
    <location>
        <begin position="39"/>
        <end position="93"/>
    </location>
</feature>
<dbReference type="PANTHER" id="PTHR48125">
    <property type="entry name" value="LP07818P1"/>
    <property type="match status" value="1"/>
</dbReference>
<keyword evidence="2" id="KW-0472">Membrane</keyword>
<dbReference type="PANTHER" id="PTHR48125:SF12">
    <property type="entry name" value="AT HOOK TRANSCRIPTION FACTOR FAMILY-RELATED"/>
    <property type="match status" value="1"/>
</dbReference>
<evidence type="ECO:0000313" key="3">
    <source>
        <dbReference type="EMBL" id="MBB5957429.1"/>
    </source>
</evidence>
<feature type="transmembrane region" description="Helical" evidence="2">
    <location>
        <begin position="190"/>
        <end position="208"/>
    </location>
</feature>
<proteinExistence type="predicted"/>
<evidence type="ECO:0000256" key="2">
    <source>
        <dbReference type="SAM" id="Phobius"/>
    </source>
</evidence>
<keyword evidence="2" id="KW-0812">Transmembrane</keyword>
<feature type="compositionally biased region" description="Pro residues" evidence="1">
    <location>
        <begin position="1"/>
        <end position="38"/>
    </location>
</feature>
<comment type="caution">
    <text evidence="3">The sequence shown here is derived from an EMBL/GenBank/DDBJ whole genome shotgun (WGS) entry which is preliminary data.</text>
</comment>
<feature type="region of interest" description="Disordered" evidence="1">
    <location>
        <begin position="1"/>
        <end position="97"/>
    </location>
</feature>
<reference evidence="3 4" key="1">
    <citation type="submission" date="2020-08" db="EMBL/GenBank/DDBJ databases">
        <title>Genomic Encyclopedia of Type Strains, Phase III (KMG-III): the genomes of soil and plant-associated and newly described type strains.</title>
        <authorList>
            <person name="Whitman W."/>
        </authorList>
    </citation>
    <scope>NUCLEOTIDE SEQUENCE [LARGE SCALE GENOMIC DNA]</scope>
    <source>
        <strain evidence="3 4">CECT 8640</strain>
    </source>
</reference>
<evidence type="ECO:0000256" key="1">
    <source>
        <dbReference type="SAM" id="MobiDB-lite"/>
    </source>
</evidence>
<gene>
    <name evidence="3" type="ORF">FHS29_004024</name>
</gene>
<keyword evidence="2" id="KW-1133">Transmembrane helix</keyword>
<keyword evidence="4" id="KW-1185">Reference proteome</keyword>
<evidence type="ECO:0000313" key="4">
    <source>
        <dbReference type="Proteomes" id="UP000547510"/>
    </source>
</evidence>
<dbReference type="RefSeq" id="WP_184692527.1">
    <property type="nucleotide sequence ID" value="NZ_JACHJN010000006.1"/>
</dbReference>
<feature type="transmembrane region" description="Helical" evidence="2">
    <location>
        <begin position="220"/>
        <end position="238"/>
    </location>
</feature>
<dbReference type="AlphaFoldDB" id="A0A841CJF4"/>
<dbReference type="EMBL" id="JACHJN010000006">
    <property type="protein sequence ID" value="MBB5957429.1"/>
    <property type="molecule type" value="Genomic_DNA"/>
</dbReference>